<dbReference type="Gene3D" id="3.30.1310.10">
    <property type="entry name" value="Nucleoid-associated protein YbaB-like domain"/>
    <property type="match status" value="1"/>
</dbReference>
<gene>
    <name evidence="2" type="ORF">JOD64_003740</name>
</gene>
<keyword evidence="2" id="KW-0238">DNA-binding</keyword>
<reference evidence="2 3" key="1">
    <citation type="submission" date="2021-01" db="EMBL/GenBank/DDBJ databases">
        <title>Sequencing the genomes of 1000 actinobacteria strains.</title>
        <authorList>
            <person name="Klenk H.-P."/>
        </authorList>
    </citation>
    <scope>NUCLEOTIDE SEQUENCE [LARGE SCALE GENOMIC DNA]</scope>
    <source>
        <strain evidence="2 3">DSM 100204</strain>
    </source>
</reference>
<dbReference type="Proteomes" id="UP000764837">
    <property type="component" value="Unassembled WGS sequence"/>
</dbReference>
<dbReference type="InterPro" id="IPR004401">
    <property type="entry name" value="YbaB/EbfC"/>
</dbReference>
<dbReference type="InterPro" id="IPR036894">
    <property type="entry name" value="YbaB-like_sf"/>
</dbReference>
<name>A0ABS2LXI3_9ACTN</name>
<evidence type="ECO:0000313" key="2">
    <source>
        <dbReference type="EMBL" id="MBM7492518.1"/>
    </source>
</evidence>
<dbReference type="Pfam" id="PF02575">
    <property type="entry name" value="YbaB_DNA_bd"/>
    <property type="match status" value="1"/>
</dbReference>
<dbReference type="GO" id="GO:0003677">
    <property type="term" value="F:DNA binding"/>
    <property type="evidence" value="ECO:0007669"/>
    <property type="project" value="UniProtKB-KW"/>
</dbReference>
<feature type="compositionally biased region" description="Basic and acidic residues" evidence="1">
    <location>
        <begin position="1"/>
        <end position="13"/>
    </location>
</feature>
<dbReference type="SUPFAM" id="SSF82607">
    <property type="entry name" value="YbaB-like"/>
    <property type="match status" value="1"/>
</dbReference>
<comment type="caution">
    <text evidence="2">The sequence shown here is derived from an EMBL/GenBank/DDBJ whole genome shotgun (WGS) entry which is preliminary data.</text>
</comment>
<proteinExistence type="predicted"/>
<protein>
    <submittedName>
        <fullName evidence="2">DNA-binding protein YbaB</fullName>
    </submittedName>
</protein>
<organism evidence="2 3">
    <name type="scientific">Micromonospora luteifusca</name>
    <dbReference type="NCBI Taxonomy" id="709860"/>
    <lineage>
        <taxon>Bacteria</taxon>
        <taxon>Bacillati</taxon>
        <taxon>Actinomycetota</taxon>
        <taxon>Actinomycetes</taxon>
        <taxon>Micromonosporales</taxon>
        <taxon>Micromonosporaceae</taxon>
        <taxon>Micromonospora</taxon>
    </lineage>
</organism>
<dbReference type="RefSeq" id="WP_204943385.1">
    <property type="nucleotide sequence ID" value="NZ_JAFBBP010000001.1"/>
</dbReference>
<dbReference type="EMBL" id="JAFBBP010000001">
    <property type="protein sequence ID" value="MBM7492518.1"/>
    <property type="molecule type" value="Genomic_DNA"/>
</dbReference>
<evidence type="ECO:0000256" key="1">
    <source>
        <dbReference type="SAM" id="MobiDB-lite"/>
    </source>
</evidence>
<feature type="region of interest" description="Disordered" evidence="1">
    <location>
        <begin position="1"/>
        <end position="21"/>
    </location>
</feature>
<accession>A0ABS2LXI3</accession>
<sequence length="159" mass="17037">MEDEGVRVPRTDGRLGGQGLGTEEFDRLLQQARDTLASTRRATTATDVSGLGAAEAVGEALNGLVRAVANADGTLSDLTLDPRVLRVSLTDVADGVRQAVNVALAEARAAAQPTLPDDVPQVDLDALGERIERIQSESLRQMATFSQTINETLQQMRRR</sequence>
<keyword evidence="3" id="KW-1185">Reference proteome</keyword>
<evidence type="ECO:0000313" key="3">
    <source>
        <dbReference type="Proteomes" id="UP000764837"/>
    </source>
</evidence>